<accession>A0A437S841</accession>
<evidence type="ECO:0000313" key="9">
    <source>
        <dbReference type="Proteomes" id="UP000288812"/>
    </source>
</evidence>
<keyword evidence="3 4" id="KW-0131">Cell cycle</keyword>
<organism evidence="8 9">
    <name type="scientific">Anaerosphaera multitolerans</name>
    <dbReference type="NCBI Taxonomy" id="2487351"/>
    <lineage>
        <taxon>Bacteria</taxon>
        <taxon>Bacillati</taxon>
        <taxon>Bacillota</taxon>
        <taxon>Tissierellia</taxon>
        <taxon>Tissierellales</taxon>
        <taxon>Peptoniphilaceae</taxon>
        <taxon>Anaerosphaera</taxon>
    </lineage>
</organism>
<dbReference type="Pfam" id="PF10298">
    <property type="entry name" value="WhiA_N"/>
    <property type="match status" value="1"/>
</dbReference>
<dbReference type="GO" id="GO:0051301">
    <property type="term" value="P:cell division"/>
    <property type="evidence" value="ECO:0007669"/>
    <property type="project" value="UniProtKB-UniRule"/>
</dbReference>
<feature type="domain" description="Sporulation transcription regulator WhiA N-terminal" evidence="6">
    <location>
        <begin position="20"/>
        <end position="103"/>
    </location>
</feature>
<dbReference type="NCBIfam" id="TIGR00647">
    <property type="entry name" value="DNA_bind_WhiA"/>
    <property type="match status" value="1"/>
</dbReference>
<keyword evidence="9" id="KW-1185">Reference proteome</keyword>
<evidence type="ECO:0000256" key="1">
    <source>
        <dbReference type="ARBA" id="ARBA00022618"/>
    </source>
</evidence>
<comment type="function">
    <text evidence="4">Involved in cell division and chromosome segregation.</text>
</comment>
<dbReference type="PANTHER" id="PTHR37307">
    <property type="entry name" value="CELL DIVISION PROTEIN WHIA-RELATED"/>
    <property type="match status" value="1"/>
</dbReference>
<feature type="domain" description="WhiA LAGLIDADG-like" evidence="7">
    <location>
        <begin position="129"/>
        <end position="217"/>
    </location>
</feature>
<dbReference type="InterPro" id="IPR027434">
    <property type="entry name" value="Homing_endonucl"/>
</dbReference>
<dbReference type="RefSeq" id="WP_127724118.1">
    <property type="nucleotide sequence ID" value="NZ_RLIH01000004.1"/>
</dbReference>
<gene>
    <name evidence="4 8" type="primary">whiA</name>
    <name evidence="8" type="ORF">EF514_04130</name>
</gene>
<evidence type="ECO:0000256" key="3">
    <source>
        <dbReference type="ARBA" id="ARBA00023306"/>
    </source>
</evidence>
<reference evidence="8 9" key="1">
    <citation type="submission" date="2018-11" db="EMBL/GenBank/DDBJ databases">
        <title>Genome sequencing and assembly of Anaerosphaera sp. nov., GS7-6-2.</title>
        <authorList>
            <person name="Rettenmaier R."/>
            <person name="Liebl W."/>
            <person name="Zverlov V."/>
        </authorList>
    </citation>
    <scope>NUCLEOTIDE SEQUENCE [LARGE SCALE GENOMIC DNA]</scope>
    <source>
        <strain evidence="8 9">GS7-6-2</strain>
    </source>
</reference>
<dbReference type="SUPFAM" id="SSF55608">
    <property type="entry name" value="Homing endonucleases"/>
    <property type="match status" value="1"/>
</dbReference>
<dbReference type="Pfam" id="PF14527">
    <property type="entry name" value="LAGLIDADG_WhiA"/>
    <property type="match status" value="1"/>
</dbReference>
<dbReference type="InterPro" id="IPR003802">
    <property type="entry name" value="Sporulation_regulator_WhiA"/>
</dbReference>
<dbReference type="OrthoDB" id="401278at2"/>
<keyword evidence="1 4" id="KW-0132">Cell division</keyword>
<dbReference type="GO" id="GO:0043937">
    <property type="term" value="P:regulation of sporulation"/>
    <property type="evidence" value="ECO:0007669"/>
    <property type="project" value="InterPro"/>
</dbReference>
<sequence length="312" mass="35141">MSFSSSVKNEVAKKKVDDICDVIAELCGLVPTCGSLKFNSSGVTIYFNTENAAVARRIFTFLKGYYSEEVEVMVSKSRQLKKKNVYSISLKDSGAAKVLLYDIDFIKGENVFLINYKPENIITNTCCKKAYIRGAFLGSGSVTNPERSYHLEFVCENFEHAQFLSEVINSFLLNSKIVRRKESYIVYLKEAEQISDLLAIIGATKSLLDFENVRVFKALNNQVNRIVNLETANMNKTIDASLSQIEDIEFINRTIGLDKLPENLQEVAKIRLENDSISLKEIGEKLNPPIGKSGVNHRLKKIKDIANKLRSE</sequence>
<name>A0A437S841_9FIRM</name>
<dbReference type="Gene3D" id="3.10.28.10">
    <property type="entry name" value="Homing endonucleases"/>
    <property type="match status" value="1"/>
</dbReference>
<evidence type="ECO:0000259" key="5">
    <source>
        <dbReference type="Pfam" id="PF02650"/>
    </source>
</evidence>
<comment type="caution">
    <text evidence="8">The sequence shown here is derived from an EMBL/GenBank/DDBJ whole genome shotgun (WGS) entry which is preliminary data.</text>
</comment>
<evidence type="ECO:0000256" key="2">
    <source>
        <dbReference type="ARBA" id="ARBA00023125"/>
    </source>
</evidence>
<dbReference type="PANTHER" id="PTHR37307:SF1">
    <property type="entry name" value="CELL DIVISION PROTEIN WHIA-RELATED"/>
    <property type="match status" value="1"/>
</dbReference>
<comment type="similarity">
    <text evidence="4">Belongs to the WhiA family.</text>
</comment>
<dbReference type="AlphaFoldDB" id="A0A437S841"/>
<dbReference type="Pfam" id="PF02650">
    <property type="entry name" value="HTH_WhiA"/>
    <property type="match status" value="1"/>
</dbReference>
<feature type="domain" description="Sporulation regulator WhiA C-terminal" evidence="5">
    <location>
        <begin position="223"/>
        <end position="306"/>
    </location>
</feature>
<dbReference type="EMBL" id="RLIH01000004">
    <property type="protein sequence ID" value="RVU55084.1"/>
    <property type="molecule type" value="Genomic_DNA"/>
</dbReference>
<evidence type="ECO:0000259" key="7">
    <source>
        <dbReference type="Pfam" id="PF14527"/>
    </source>
</evidence>
<dbReference type="InterPro" id="IPR018478">
    <property type="entry name" value="Sporu_reg_WhiA_N_dom"/>
</dbReference>
<evidence type="ECO:0000313" key="8">
    <source>
        <dbReference type="EMBL" id="RVU55084.1"/>
    </source>
</evidence>
<evidence type="ECO:0000259" key="6">
    <source>
        <dbReference type="Pfam" id="PF10298"/>
    </source>
</evidence>
<protein>
    <recommendedName>
        <fullName evidence="4">Probable cell division protein WhiA</fullName>
    </recommendedName>
</protein>
<dbReference type="Proteomes" id="UP000288812">
    <property type="component" value="Unassembled WGS sequence"/>
</dbReference>
<keyword evidence="2 4" id="KW-0238">DNA-binding</keyword>
<dbReference type="InterPro" id="IPR039518">
    <property type="entry name" value="WhiA_LAGLIDADG_dom"/>
</dbReference>
<evidence type="ECO:0000256" key="4">
    <source>
        <dbReference type="HAMAP-Rule" id="MF_01420"/>
    </source>
</evidence>
<dbReference type="HAMAP" id="MF_01420">
    <property type="entry name" value="HTH_type_WhiA"/>
    <property type="match status" value="1"/>
</dbReference>
<dbReference type="InterPro" id="IPR023054">
    <property type="entry name" value="Sporulation_regulator_WhiA_C"/>
</dbReference>
<dbReference type="GO" id="GO:0003677">
    <property type="term" value="F:DNA binding"/>
    <property type="evidence" value="ECO:0007669"/>
    <property type="project" value="UniProtKB-UniRule"/>
</dbReference>
<proteinExistence type="inferred from homology"/>